<keyword evidence="7" id="KW-0233">DNA recombination</keyword>
<dbReference type="SUPFAM" id="SSF56300">
    <property type="entry name" value="Metallo-dependent phosphatases"/>
    <property type="match status" value="1"/>
</dbReference>
<dbReference type="GO" id="GO:0006310">
    <property type="term" value="P:DNA recombination"/>
    <property type="evidence" value="ECO:0007669"/>
    <property type="project" value="UniProtKB-KW"/>
</dbReference>
<dbReference type="AlphaFoldDB" id="A0A3G8ZLP1"/>
<evidence type="ECO:0000256" key="7">
    <source>
        <dbReference type="RuleBase" id="RU363069"/>
    </source>
</evidence>
<dbReference type="InterPro" id="IPR004843">
    <property type="entry name" value="Calcineurin-like_PHP"/>
</dbReference>
<evidence type="ECO:0000256" key="8">
    <source>
        <dbReference type="SAM" id="MobiDB-lite"/>
    </source>
</evidence>
<feature type="domain" description="Nuclease SbcCD subunit D C-terminal" evidence="10">
    <location>
        <begin position="317"/>
        <end position="369"/>
    </location>
</feature>
<accession>A0A3G8ZLP1</accession>
<gene>
    <name evidence="7" type="primary">sbcD</name>
    <name evidence="11" type="ORF">EH165_08975</name>
</gene>
<dbReference type="GO" id="GO:0006260">
    <property type="term" value="P:DNA replication"/>
    <property type="evidence" value="ECO:0007669"/>
    <property type="project" value="UniProtKB-KW"/>
</dbReference>
<dbReference type="GO" id="GO:0008408">
    <property type="term" value="F:3'-5' exonuclease activity"/>
    <property type="evidence" value="ECO:0007669"/>
    <property type="project" value="InterPro"/>
</dbReference>
<organism evidence="11 12">
    <name type="scientific">Nakamurella antarctica</name>
    <dbReference type="NCBI Taxonomy" id="1902245"/>
    <lineage>
        <taxon>Bacteria</taxon>
        <taxon>Bacillati</taxon>
        <taxon>Actinomycetota</taxon>
        <taxon>Actinomycetes</taxon>
        <taxon>Nakamurellales</taxon>
        <taxon>Nakamurellaceae</taxon>
        <taxon>Nakamurella</taxon>
    </lineage>
</organism>
<evidence type="ECO:0000256" key="3">
    <source>
        <dbReference type="ARBA" id="ARBA00013365"/>
    </source>
</evidence>
<protein>
    <recommendedName>
        <fullName evidence="3 7">Nuclease SbcCD subunit D</fullName>
    </recommendedName>
</protein>
<dbReference type="CDD" id="cd00840">
    <property type="entry name" value="MPP_Mre11_N"/>
    <property type="match status" value="1"/>
</dbReference>
<feature type="region of interest" description="Disordered" evidence="8">
    <location>
        <begin position="210"/>
        <end position="238"/>
    </location>
</feature>
<dbReference type="InterPro" id="IPR041796">
    <property type="entry name" value="Mre11_N"/>
</dbReference>
<dbReference type="PANTHER" id="PTHR30337">
    <property type="entry name" value="COMPONENT OF ATP-DEPENDENT DSDNA EXONUCLEASE"/>
    <property type="match status" value="1"/>
</dbReference>
<reference evidence="11 12" key="1">
    <citation type="submission" date="2018-11" db="EMBL/GenBank/DDBJ databases">
        <authorList>
            <person name="Da X."/>
        </authorList>
    </citation>
    <scope>NUCLEOTIDE SEQUENCE [LARGE SCALE GENOMIC DNA]</scope>
    <source>
        <strain evidence="11 12">S14-144</strain>
    </source>
</reference>
<evidence type="ECO:0000256" key="4">
    <source>
        <dbReference type="ARBA" id="ARBA00022722"/>
    </source>
</evidence>
<feature type="domain" description="Calcineurin-like phosphoesterase" evidence="9">
    <location>
        <begin position="1"/>
        <end position="94"/>
    </location>
</feature>
<proteinExistence type="inferred from homology"/>
<dbReference type="InterPro" id="IPR026843">
    <property type="entry name" value="SbcD_C"/>
</dbReference>
<sequence>MRILHTSDWHIGRTFHGHRLLADQQQILGDIADLVTEHRVDVVVVAGDLYDRAVPSADAVQVATTALGRIRDAGAHIVVSSGNHDSAPRLGAFAEFLSAGGLHIGATIDALDRPVVLNDDHGPVAFYSIPYLEPEIAAHVMSLPRGQGHAGVLAEAMRRIRLNLSEQPSGMRSVVLAHAFVVGGKSSDSERAIDAREVIGTEVIGSDLALEGPSGHGAYGSDVASTGQDSGRTEGEKSGRVMHVGTVGSVSASVFDGVDYVALGHLHRPQEIAHNKRYSGSPLPYSFSEAGYAKSVWLVDLDAAGLNQVRALKLPVVRPLATVRGTLADVIAGYGDLIEHYLTVELTDEIRPTDPMRRLRERFPHTVRLEWLPGQMAVAELDFGQASRMIPDSDLIANFLLECRGSAPSSGEQDLVLQALTDLRIVEASQ</sequence>
<keyword evidence="12" id="KW-1185">Reference proteome</keyword>
<evidence type="ECO:0000256" key="2">
    <source>
        <dbReference type="ARBA" id="ARBA00011322"/>
    </source>
</evidence>
<evidence type="ECO:0000259" key="9">
    <source>
        <dbReference type="Pfam" id="PF00149"/>
    </source>
</evidence>
<dbReference type="NCBIfam" id="TIGR00619">
    <property type="entry name" value="sbcd"/>
    <property type="match status" value="1"/>
</dbReference>
<dbReference type="Pfam" id="PF00149">
    <property type="entry name" value="Metallophos"/>
    <property type="match status" value="1"/>
</dbReference>
<dbReference type="InterPro" id="IPR050535">
    <property type="entry name" value="DNA_Repair-Maintenance_Comp"/>
</dbReference>
<dbReference type="KEGG" id="nak:EH165_08975"/>
<evidence type="ECO:0000256" key="6">
    <source>
        <dbReference type="ARBA" id="ARBA00022839"/>
    </source>
</evidence>
<dbReference type="Gene3D" id="3.60.21.10">
    <property type="match status" value="1"/>
</dbReference>
<keyword evidence="7" id="KW-0255">Endonuclease</keyword>
<keyword evidence="4 7" id="KW-0540">Nuclease</keyword>
<dbReference type="GO" id="GO:0004519">
    <property type="term" value="F:endonuclease activity"/>
    <property type="evidence" value="ECO:0007669"/>
    <property type="project" value="UniProtKB-KW"/>
</dbReference>
<keyword evidence="7" id="KW-0235">DNA replication</keyword>
<dbReference type="OrthoDB" id="9773856at2"/>
<evidence type="ECO:0000313" key="12">
    <source>
        <dbReference type="Proteomes" id="UP000268084"/>
    </source>
</evidence>
<dbReference type="RefSeq" id="WP_124799158.1">
    <property type="nucleotide sequence ID" value="NZ_CP034170.1"/>
</dbReference>
<reference evidence="11 12" key="2">
    <citation type="submission" date="2018-12" db="EMBL/GenBank/DDBJ databases">
        <title>Nakamurella antarcticus sp. nov., isolated from Antarctica South Shetland Islands soil.</title>
        <authorList>
            <person name="Peng F."/>
        </authorList>
    </citation>
    <scope>NUCLEOTIDE SEQUENCE [LARGE SCALE GENOMIC DNA]</scope>
    <source>
        <strain evidence="11 12">S14-144</strain>
    </source>
</reference>
<evidence type="ECO:0000256" key="1">
    <source>
        <dbReference type="ARBA" id="ARBA00010555"/>
    </source>
</evidence>
<keyword evidence="5 7" id="KW-0378">Hydrolase</keyword>
<evidence type="ECO:0000259" key="10">
    <source>
        <dbReference type="Pfam" id="PF12320"/>
    </source>
</evidence>
<dbReference type="Proteomes" id="UP000268084">
    <property type="component" value="Chromosome"/>
</dbReference>
<evidence type="ECO:0000313" key="11">
    <source>
        <dbReference type="EMBL" id="AZI58249.1"/>
    </source>
</evidence>
<comment type="subunit">
    <text evidence="2 7">Heterodimer of SbcC and SbcD.</text>
</comment>
<comment type="similarity">
    <text evidence="1 7">Belongs to the SbcD family.</text>
</comment>
<keyword evidence="6 7" id="KW-0269">Exonuclease</keyword>
<comment type="function">
    <text evidence="7">SbcCD cleaves DNA hairpin structures. These structures can inhibit DNA replication and are intermediates in certain DNA recombination reactions. The complex acts as a 3'-&gt;5' double strand exonuclease that can open hairpins. It also has a 5' single-strand endonuclease activity.</text>
</comment>
<dbReference type="InterPro" id="IPR029052">
    <property type="entry name" value="Metallo-depent_PP-like"/>
</dbReference>
<name>A0A3G8ZLP1_9ACTN</name>
<dbReference type="InterPro" id="IPR004593">
    <property type="entry name" value="SbcD"/>
</dbReference>
<dbReference type="EMBL" id="CP034170">
    <property type="protein sequence ID" value="AZI58249.1"/>
    <property type="molecule type" value="Genomic_DNA"/>
</dbReference>
<dbReference type="PANTHER" id="PTHR30337:SF0">
    <property type="entry name" value="NUCLEASE SBCCD SUBUNIT D"/>
    <property type="match status" value="1"/>
</dbReference>
<dbReference type="Pfam" id="PF12320">
    <property type="entry name" value="SbcD_C"/>
    <property type="match status" value="1"/>
</dbReference>
<evidence type="ECO:0000256" key="5">
    <source>
        <dbReference type="ARBA" id="ARBA00022801"/>
    </source>
</evidence>